<dbReference type="GO" id="GO:0031625">
    <property type="term" value="F:ubiquitin protein ligase binding"/>
    <property type="evidence" value="ECO:0007669"/>
    <property type="project" value="InterPro"/>
</dbReference>
<protein>
    <recommendedName>
        <fullName evidence="2">Cullin family profile domain-containing protein</fullName>
    </recommendedName>
</protein>
<dbReference type="InterPro" id="IPR059120">
    <property type="entry name" value="Cullin-like_AB"/>
</dbReference>
<dbReference type="PANTHER" id="PTHR45957:SF1">
    <property type="entry name" value="ANAPHASE-PROMOTING COMPLEX SUBUNIT 2"/>
    <property type="match status" value="1"/>
</dbReference>
<dbReference type="InterPro" id="IPR016158">
    <property type="entry name" value="Cullin_homology"/>
</dbReference>
<dbReference type="GO" id="GO:0005680">
    <property type="term" value="C:anaphase-promoting complex"/>
    <property type="evidence" value="ECO:0007669"/>
    <property type="project" value="TreeGrafter"/>
</dbReference>
<dbReference type="AlphaFoldDB" id="A0A2A2KMJ7"/>
<dbReference type="Pfam" id="PF26557">
    <property type="entry name" value="Cullin_AB"/>
    <property type="match status" value="1"/>
</dbReference>
<sequence length="747" mass="86687">MSILKPPPRNPLEILDDQVIQEARLFVDYHIRPGIFNLLATNKDRFDQLQVLQDMSKHIESVGPSLNGHLSHFNPNQSQLNYIETNFSEMVFPHADRKRFAVFVQPLLIRHFIFWRHLKIREMEDKIAAPECVFINVASQSELPNKQLEQLCDAAKHFLGLLSSAPFGANLADPAVLAYDSLARGYAKSFLDGFGEILLDDRFIEADDEAHRNSTMKGVFTILHEWLMEIGLSEIDAHVVADEAAIYVKKGVIDILIERIFRLTVVEFPQKHRSLKTLCAYMNETKQHGREVLTQLLIEQLRHRLLRMDIDTKEILEAYAKCVESLKEVDPSNVIMLIVCDVIKDYLQKRPDTVRQIITYITCQENRTEMEKNWRATNEGAMVNEKDVDGFNDEFFPKAFDMANWRLWQPDPLDAPKESGRIRQSSDMFNMLVQIYGSKMKFLEEYQKLMAERIINSPFTDRDELFEKSCLHSLSMRFSPNELNKCDVMLRDLEVSRLLDQQVAESDVPVAIASKIISSHYWPKITAEHLEHLGSDRLEEAINMYEERFVAEKPERYIKWIRAKGTIEMEFDLGDGASITKPVPTIYAQIIFQFQEKEEWLVDEISEKLKLTKEHTEAKLEWWTNKGMLVKKSNTLYALSDDSSRLAQFVAEKSFTEEYEEESTPIEENSETIDALFDDFWKYIRQLVEQTGGQTSQELFRKIKMMVPDSNFEQFNIYMAKKVSTDQICIDNGVYKIINEGTTAFSI</sequence>
<dbReference type="SMART" id="SM00182">
    <property type="entry name" value="CULLIN"/>
    <property type="match status" value="1"/>
</dbReference>
<organism evidence="3 4">
    <name type="scientific">Diploscapter pachys</name>
    <dbReference type="NCBI Taxonomy" id="2018661"/>
    <lineage>
        <taxon>Eukaryota</taxon>
        <taxon>Metazoa</taxon>
        <taxon>Ecdysozoa</taxon>
        <taxon>Nematoda</taxon>
        <taxon>Chromadorea</taxon>
        <taxon>Rhabditida</taxon>
        <taxon>Rhabditina</taxon>
        <taxon>Rhabditomorpha</taxon>
        <taxon>Rhabditoidea</taxon>
        <taxon>Rhabditidae</taxon>
        <taxon>Diploscapter</taxon>
    </lineage>
</organism>
<dbReference type="EMBL" id="LIAE01008158">
    <property type="protein sequence ID" value="PAV75216.1"/>
    <property type="molecule type" value="Genomic_DNA"/>
</dbReference>
<dbReference type="InterPro" id="IPR057975">
    <property type="entry name" value="TPR_ANAPC2"/>
</dbReference>
<evidence type="ECO:0000259" key="2">
    <source>
        <dbReference type="PROSITE" id="PS50069"/>
    </source>
</evidence>
<feature type="domain" description="Cullin family profile" evidence="2">
    <location>
        <begin position="391"/>
        <end position="624"/>
    </location>
</feature>
<reference evidence="3 4" key="1">
    <citation type="journal article" date="2017" name="Curr. Biol.">
        <title>Genome architecture and evolution of a unichromosomal asexual nematode.</title>
        <authorList>
            <person name="Fradin H."/>
            <person name="Zegar C."/>
            <person name="Gutwein M."/>
            <person name="Lucas J."/>
            <person name="Kovtun M."/>
            <person name="Corcoran D."/>
            <person name="Baugh L.R."/>
            <person name="Kiontke K."/>
            <person name="Gunsalus K."/>
            <person name="Fitch D.H."/>
            <person name="Piano F."/>
        </authorList>
    </citation>
    <scope>NUCLEOTIDE SEQUENCE [LARGE SCALE GENOMIC DNA]</scope>
    <source>
        <strain evidence="3">PF1309</strain>
    </source>
</reference>
<dbReference type="GO" id="GO:0070979">
    <property type="term" value="P:protein K11-linked ubiquitination"/>
    <property type="evidence" value="ECO:0007669"/>
    <property type="project" value="TreeGrafter"/>
</dbReference>
<comment type="similarity">
    <text evidence="1">Belongs to the cullin family.</text>
</comment>
<dbReference type="GO" id="GO:0006511">
    <property type="term" value="P:ubiquitin-dependent protein catabolic process"/>
    <property type="evidence" value="ECO:0007669"/>
    <property type="project" value="InterPro"/>
</dbReference>
<dbReference type="PROSITE" id="PS50069">
    <property type="entry name" value="CULLIN_2"/>
    <property type="match status" value="1"/>
</dbReference>
<accession>A0A2A2KMJ7</accession>
<dbReference type="OrthoDB" id="5581181at2759"/>
<dbReference type="InterPro" id="IPR044554">
    <property type="entry name" value="ANAPC2"/>
</dbReference>
<dbReference type="Proteomes" id="UP000218231">
    <property type="component" value="Unassembled WGS sequence"/>
</dbReference>
<evidence type="ECO:0000313" key="3">
    <source>
        <dbReference type="EMBL" id="PAV75216.1"/>
    </source>
</evidence>
<dbReference type="GO" id="GO:0007091">
    <property type="term" value="P:metaphase/anaphase transition of mitotic cell cycle"/>
    <property type="evidence" value="ECO:0007669"/>
    <property type="project" value="TreeGrafter"/>
</dbReference>
<dbReference type="PANTHER" id="PTHR45957">
    <property type="entry name" value="ANAPHASE-PROMOTING COMPLEX SUBUNIT 2"/>
    <property type="match status" value="1"/>
</dbReference>
<dbReference type="InterPro" id="IPR036317">
    <property type="entry name" value="Cullin_homology_sf"/>
</dbReference>
<dbReference type="STRING" id="2018661.A0A2A2KMJ7"/>
<evidence type="ECO:0000313" key="4">
    <source>
        <dbReference type="Proteomes" id="UP000218231"/>
    </source>
</evidence>
<keyword evidence="4" id="KW-1185">Reference proteome</keyword>
<name>A0A2A2KMJ7_9BILA</name>
<dbReference type="Gene3D" id="1.20.1310.10">
    <property type="entry name" value="Cullin Repeats"/>
    <property type="match status" value="1"/>
</dbReference>
<comment type="caution">
    <text evidence="3">The sequence shown here is derived from an EMBL/GenBank/DDBJ whole genome shotgun (WGS) entry which is preliminary data.</text>
</comment>
<evidence type="ECO:0000256" key="1">
    <source>
        <dbReference type="PROSITE-ProRule" id="PRU00330"/>
    </source>
</evidence>
<gene>
    <name evidence="3" type="ORF">WR25_21313</name>
</gene>
<proteinExistence type="inferred from homology"/>
<dbReference type="Pfam" id="PF25773">
    <property type="entry name" value="TPR_ANAPC2"/>
    <property type="match status" value="1"/>
</dbReference>
<dbReference type="Gene3D" id="3.30.230.130">
    <property type="entry name" value="Cullin, Chain C, Domain 2"/>
    <property type="match status" value="1"/>
</dbReference>
<dbReference type="SUPFAM" id="SSF75632">
    <property type="entry name" value="Cullin homology domain"/>
    <property type="match status" value="1"/>
</dbReference>